<feature type="region of interest" description="Disordered" evidence="1">
    <location>
        <begin position="145"/>
        <end position="173"/>
    </location>
</feature>
<feature type="compositionally biased region" description="Basic and acidic residues" evidence="1">
    <location>
        <begin position="1"/>
        <end position="16"/>
    </location>
</feature>
<evidence type="ECO:0000256" key="1">
    <source>
        <dbReference type="SAM" id="MobiDB-lite"/>
    </source>
</evidence>
<organism evidence="2 3">
    <name type="scientific">Panagrellus redivivus</name>
    <name type="common">Microworm</name>
    <dbReference type="NCBI Taxonomy" id="6233"/>
    <lineage>
        <taxon>Eukaryota</taxon>
        <taxon>Metazoa</taxon>
        <taxon>Ecdysozoa</taxon>
        <taxon>Nematoda</taxon>
        <taxon>Chromadorea</taxon>
        <taxon>Rhabditida</taxon>
        <taxon>Tylenchina</taxon>
        <taxon>Panagrolaimomorpha</taxon>
        <taxon>Panagrolaimoidea</taxon>
        <taxon>Panagrolaimidae</taxon>
        <taxon>Panagrellus</taxon>
    </lineage>
</organism>
<proteinExistence type="predicted"/>
<feature type="region of interest" description="Disordered" evidence="1">
    <location>
        <begin position="1"/>
        <end position="109"/>
    </location>
</feature>
<dbReference type="WBParaSite" id="Pan_g4956.t1">
    <property type="protein sequence ID" value="Pan_g4956.t1"/>
    <property type="gene ID" value="Pan_g4956"/>
</dbReference>
<accession>A0A7E4VZY2</accession>
<feature type="region of interest" description="Disordered" evidence="1">
    <location>
        <begin position="235"/>
        <end position="264"/>
    </location>
</feature>
<reference evidence="2" key="1">
    <citation type="journal article" date="2013" name="Genetics">
        <title>The draft genome and transcriptome of Panagrellus redivivus are shaped by the harsh demands of a free-living lifestyle.</title>
        <authorList>
            <person name="Srinivasan J."/>
            <person name="Dillman A.R."/>
            <person name="Macchietto M.G."/>
            <person name="Heikkinen L."/>
            <person name="Lakso M."/>
            <person name="Fracchia K.M."/>
            <person name="Antoshechkin I."/>
            <person name="Mortazavi A."/>
            <person name="Wong G."/>
            <person name="Sternberg P.W."/>
        </authorList>
    </citation>
    <scope>NUCLEOTIDE SEQUENCE [LARGE SCALE GENOMIC DNA]</scope>
    <source>
        <strain evidence="2">MT8872</strain>
    </source>
</reference>
<protein>
    <submittedName>
        <fullName evidence="3">WAPL domain-containing protein</fullName>
    </submittedName>
</protein>
<keyword evidence="2" id="KW-1185">Reference proteome</keyword>
<feature type="compositionally biased region" description="Polar residues" evidence="1">
    <location>
        <begin position="146"/>
        <end position="164"/>
    </location>
</feature>
<evidence type="ECO:0000313" key="2">
    <source>
        <dbReference type="Proteomes" id="UP000492821"/>
    </source>
</evidence>
<evidence type="ECO:0000313" key="3">
    <source>
        <dbReference type="WBParaSite" id="Pan_g4956.t1"/>
    </source>
</evidence>
<feature type="region of interest" description="Disordered" evidence="1">
    <location>
        <begin position="439"/>
        <end position="464"/>
    </location>
</feature>
<reference evidence="3" key="2">
    <citation type="submission" date="2020-10" db="UniProtKB">
        <authorList>
            <consortium name="WormBaseParasite"/>
        </authorList>
    </citation>
    <scope>IDENTIFICATION</scope>
</reference>
<sequence>MTENEDCRRSGRDRRISSKLAAFFETENAFKKVRSPPSAERPAKAKNPTPAQAKPKNATPGVPKPKSSTEAVPKPKNTVPAVAKVQNPTPPAPKPKNATPAKPKAKKDQVSLLSVTAVKPQLSKLVVPVLPPTLPEPDLAEICEPATSSTSSIENVTPDNTPLSLSRPKREHRCSRRAIEAMESLSPTKKKQPVARVYESLQQPQQIQIDTVTQPSPSIVEYHDVLNENELIHADSPAAPKPKKRKISDSTRVSRNGVKIGRPSKEELQEYREFVIARGGDPDAPIPPKWRHEMLEAANKEAHIETPRFRRRKSPKRFSPVENAVQSPGIHVQEPAHSASTPAIRDPRANLKVALNLPTYTPPAVGESRSPVVLPSTARLSAPHRGAPAKFVNYGNKRRVAVPTQRTYVSPLVTNSTTVTTQPRTVVQARPPPVIRFLKPNSTPSSILRATKPKPPAPVAPEPNVAKPLTVDVTYPEPAPASTSEETHNFKGGYVTFPECADDRFTGIPRMYIPLEENIEYVLVNQNGELMCNEYTPPVTPEEAYPPQKIHAIFEVQPDCTLTVL</sequence>
<dbReference type="Proteomes" id="UP000492821">
    <property type="component" value="Unassembled WGS sequence"/>
</dbReference>
<name>A0A7E4VZY2_PANRE</name>
<dbReference type="AlphaFoldDB" id="A0A7E4VZY2"/>